<organism evidence="2 3">
    <name type="scientific">Scandinavium goeteborgense</name>
    <dbReference type="NCBI Taxonomy" id="1851514"/>
    <lineage>
        <taxon>Bacteria</taxon>
        <taxon>Pseudomonadati</taxon>
        <taxon>Pseudomonadota</taxon>
        <taxon>Gammaproteobacteria</taxon>
        <taxon>Enterobacterales</taxon>
        <taxon>Enterobacteriaceae</taxon>
        <taxon>Scandinavium</taxon>
    </lineage>
</organism>
<keyword evidence="3" id="KW-1185">Reference proteome</keyword>
<accession>A0A4V3BQX9</accession>
<comment type="caution">
    <text evidence="2">The sequence shown here is derived from an EMBL/GenBank/DDBJ whole genome shotgun (WGS) entry which is preliminary data.</text>
</comment>
<keyword evidence="1" id="KW-0472">Membrane</keyword>
<dbReference type="AlphaFoldDB" id="A0A4V3BQX9"/>
<reference evidence="2 3" key="1">
    <citation type="submission" date="2019-03" db="EMBL/GenBank/DDBJ databases">
        <title>Genomic analyses of the natural microbiome of Caenorhabditis elegans.</title>
        <authorList>
            <person name="Samuel B."/>
        </authorList>
    </citation>
    <scope>NUCLEOTIDE SEQUENCE [LARGE SCALE GENOMIC DNA]</scope>
    <source>
        <strain evidence="2 3">BIGb0156</strain>
    </source>
</reference>
<keyword evidence="1" id="KW-1133">Transmembrane helix</keyword>
<feature type="transmembrane region" description="Helical" evidence="1">
    <location>
        <begin position="6"/>
        <end position="24"/>
    </location>
</feature>
<name>A0A4V3BQX9_SCAGO</name>
<dbReference type="EMBL" id="SNVX01000001">
    <property type="protein sequence ID" value="TDN64470.1"/>
    <property type="molecule type" value="Genomic_DNA"/>
</dbReference>
<evidence type="ECO:0000313" key="3">
    <source>
        <dbReference type="Proteomes" id="UP000295530"/>
    </source>
</evidence>
<protein>
    <submittedName>
        <fullName evidence="2">Uncharacterized protein</fullName>
    </submittedName>
</protein>
<evidence type="ECO:0000256" key="1">
    <source>
        <dbReference type="SAM" id="Phobius"/>
    </source>
</evidence>
<dbReference type="Proteomes" id="UP000295530">
    <property type="component" value="Unassembled WGS sequence"/>
</dbReference>
<gene>
    <name evidence="2" type="ORF">EC847_101397</name>
</gene>
<sequence length="53" mass="6145">MYLWKIFFVIPVTIINIAIAGSVFRHNDTIFAGESFQYLTSRLARHLSVMRLS</sequence>
<keyword evidence="1" id="KW-0812">Transmembrane</keyword>
<evidence type="ECO:0000313" key="2">
    <source>
        <dbReference type="EMBL" id="TDN64470.1"/>
    </source>
</evidence>
<proteinExistence type="predicted"/>